<dbReference type="AlphaFoldDB" id="A0AAW2H1E8"/>
<comment type="caution">
    <text evidence="2">The sequence shown here is derived from an EMBL/GenBank/DDBJ whole genome shotgun (WGS) entry which is preliminary data.</text>
</comment>
<name>A0AAW2H1E8_9HYME</name>
<organism evidence="2 3">
    <name type="scientific">Cardiocondyla obscurior</name>
    <dbReference type="NCBI Taxonomy" id="286306"/>
    <lineage>
        <taxon>Eukaryota</taxon>
        <taxon>Metazoa</taxon>
        <taxon>Ecdysozoa</taxon>
        <taxon>Arthropoda</taxon>
        <taxon>Hexapoda</taxon>
        <taxon>Insecta</taxon>
        <taxon>Pterygota</taxon>
        <taxon>Neoptera</taxon>
        <taxon>Endopterygota</taxon>
        <taxon>Hymenoptera</taxon>
        <taxon>Apocrita</taxon>
        <taxon>Aculeata</taxon>
        <taxon>Formicoidea</taxon>
        <taxon>Formicidae</taxon>
        <taxon>Myrmicinae</taxon>
        <taxon>Cardiocondyla</taxon>
    </lineage>
</organism>
<evidence type="ECO:0008006" key="4">
    <source>
        <dbReference type="Google" id="ProtNLM"/>
    </source>
</evidence>
<accession>A0AAW2H1E8</accession>
<proteinExistence type="predicted"/>
<gene>
    <name evidence="2" type="ORF">PUN28_000785</name>
</gene>
<dbReference type="Proteomes" id="UP001430953">
    <property type="component" value="Unassembled WGS sequence"/>
</dbReference>
<keyword evidence="3" id="KW-1185">Reference proteome</keyword>
<dbReference type="EMBL" id="JADYXP020000001">
    <property type="protein sequence ID" value="KAL0133243.1"/>
    <property type="molecule type" value="Genomic_DNA"/>
</dbReference>
<evidence type="ECO:0000313" key="2">
    <source>
        <dbReference type="EMBL" id="KAL0133243.1"/>
    </source>
</evidence>
<reference evidence="2 3" key="1">
    <citation type="submission" date="2023-03" db="EMBL/GenBank/DDBJ databases">
        <title>High recombination rates correlate with genetic variation in Cardiocondyla obscurior ants.</title>
        <authorList>
            <person name="Errbii M."/>
        </authorList>
    </citation>
    <scope>NUCLEOTIDE SEQUENCE [LARGE SCALE GENOMIC DNA]</scope>
    <source>
        <strain evidence="2">Alpha-2009</strain>
        <tissue evidence="2">Whole body</tissue>
    </source>
</reference>
<evidence type="ECO:0000313" key="3">
    <source>
        <dbReference type="Proteomes" id="UP001430953"/>
    </source>
</evidence>
<sequence>MQCRRYVMTMTRQTRRTIGGITVTVSMPHRFPYGSLFLSFFFFFASRRAPSSSILPIDRYCCAVFSTKPAVYFIARGLAGGSRDIESDDNSKCGPRDPSASATRTLPATFARGIPQRCIFPPRGCTAD</sequence>
<protein>
    <recommendedName>
        <fullName evidence="4">Secreted protein</fullName>
    </recommendedName>
</protein>
<feature type="region of interest" description="Disordered" evidence="1">
    <location>
        <begin position="81"/>
        <end position="105"/>
    </location>
</feature>
<evidence type="ECO:0000256" key="1">
    <source>
        <dbReference type="SAM" id="MobiDB-lite"/>
    </source>
</evidence>
<feature type="compositionally biased region" description="Basic and acidic residues" evidence="1">
    <location>
        <begin position="83"/>
        <end position="95"/>
    </location>
</feature>